<evidence type="ECO:0000313" key="2">
    <source>
        <dbReference type="Proteomes" id="UP000503162"/>
    </source>
</evidence>
<dbReference type="AlphaFoldDB" id="A0A6G8IK79"/>
<proteinExistence type="predicted"/>
<organism evidence="1 2">
    <name type="scientific">Hydrogenophaga crocea</name>
    <dbReference type="NCBI Taxonomy" id="2716225"/>
    <lineage>
        <taxon>Bacteria</taxon>
        <taxon>Pseudomonadati</taxon>
        <taxon>Pseudomonadota</taxon>
        <taxon>Betaproteobacteria</taxon>
        <taxon>Burkholderiales</taxon>
        <taxon>Comamonadaceae</taxon>
        <taxon>Hydrogenophaga</taxon>
    </lineage>
</organism>
<evidence type="ECO:0000313" key="1">
    <source>
        <dbReference type="EMBL" id="QIM53519.1"/>
    </source>
</evidence>
<reference evidence="1 2" key="1">
    <citation type="submission" date="2020-03" db="EMBL/GenBank/DDBJ databases">
        <title>Hydrogenophaga sp. nov. isolated from cyanobacterial mat.</title>
        <authorList>
            <person name="Thorat V."/>
            <person name="Kirdat K."/>
            <person name="Tiwarekar B."/>
            <person name="Costa E.D."/>
            <person name="Yadav A."/>
        </authorList>
    </citation>
    <scope>NUCLEOTIDE SEQUENCE [LARGE SCALE GENOMIC DNA]</scope>
    <source>
        <strain evidence="1 2">BA0156</strain>
    </source>
</reference>
<dbReference type="Proteomes" id="UP000503162">
    <property type="component" value="Chromosome"/>
</dbReference>
<gene>
    <name evidence="1" type="ORF">G9Q37_15845</name>
</gene>
<keyword evidence="2" id="KW-1185">Reference proteome</keyword>
<accession>A0A6G8IK79</accession>
<dbReference type="RefSeq" id="WP_041929607.1">
    <property type="nucleotide sequence ID" value="NZ_CP049989.1"/>
</dbReference>
<dbReference type="EMBL" id="CP049989">
    <property type="protein sequence ID" value="QIM53519.1"/>
    <property type="molecule type" value="Genomic_DNA"/>
</dbReference>
<protein>
    <submittedName>
        <fullName evidence="1">Uncharacterized protein</fullName>
    </submittedName>
</protein>
<sequence>MKPSFRFASLVLARIKQSLRLLKEDLRQWVPQQAPVLVPIPIPAERRTRQSERRHPARGD</sequence>
<dbReference type="KEGG" id="hcz:G9Q37_15845"/>
<name>A0A6G8IK79_9BURK</name>